<evidence type="ECO:0000256" key="1">
    <source>
        <dbReference type="ARBA" id="ARBA00004123"/>
    </source>
</evidence>
<dbReference type="EMBL" id="GL732683">
    <property type="protein sequence ID" value="EFX67239.1"/>
    <property type="molecule type" value="Genomic_DNA"/>
</dbReference>
<evidence type="ECO:0000313" key="9">
    <source>
        <dbReference type="Proteomes" id="UP000000305"/>
    </source>
</evidence>
<dbReference type="KEGG" id="dpx:DAPPUDRAFT_331277"/>
<sequence>MQLVQVQSYGFLPVVGGGGHSSPSSQMAVTVRGRVSPVRRQLFAADPEGDAQELEHRRSVQRQMDQLQQENSRKWNFDFKNEVPLGGRYVWQSATLPFDRPSHPLPPLTGIKRPIDNQDSAMAAPLFKQMKHDSINNNHRSANQQTKITDFMKNTKLNETKRHDGGSRPSTSNNNNNGVGH</sequence>
<dbReference type="AlphaFoldDB" id="E9HLZ8"/>
<feature type="compositionally biased region" description="Polar residues" evidence="6">
    <location>
        <begin position="168"/>
        <end position="181"/>
    </location>
</feature>
<dbReference type="HOGENOM" id="CLU_1490488_0_0_1"/>
<feature type="region of interest" description="Disordered" evidence="6">
    <location>
        <begin position="158"/>
        <end position="181"/>
    </location>
</feature>
<dbReference type="InterPro" id="IPR003175">
    <property type="entry name" value="CDI_dom"/>
</dbReference>
<dbReference type="PANTHER" id="PTHR10265">
    <property type="entry name" value="CYCLIN-DEPENDENT KINASE INHIBITOR 1"/>
    <property type="match status" value="1"/>
</dbReference>
<comment type="subcellular location">
    <subcellularLocation>
        <location evidence="1">Nucleus</location>
    </subcellularLocation>
</comment>
<dbReference type="InParanoid" id="E9HLZ8"/>
<keyword evidence="5" id="KW-0131">Cell cycle</keyword>
<gene>
    <name evidence="8" type="ORF">DAPPUDRAFT_331277</name>
</gene>
<dbReference type="GO" id="GO:0005634">
    <property type="term" value="C:nucleus"/>
    <property type="evidence" value="ECO:0007669"/>
    <property type="project" value="UniProtKB-SubCell"/>
</dbReference>
<evidence type="ECO:0000256" key="5">
    <source>
        <dbReference type="ARBA" id="ARBA00023306"/>
    </source>
</evidence>
<evidence type="ECO:0000256" key="6">
    <source>
        <dbReference type="SAM" id="MobiDB-lite"/>
    </source>
</evidence>
<evidence type="ECO:0000256" key="2">
    <source>
        <dbReference type="ARBA" id="ARBA00006726"/>
    </source>
</evidence>
<dbReference type="PANTHER" id="PTHR10265:SF45">
    <property type="entry name" value="DACAPO"/>
    <property type="match status" value="1"/>
</dbReference>
<organism evidence="8 9">
    <name type="scientific">Daphnia pulex</name>
    <name type="common">Water flea</name>
    <dbReference type="NCBI Taxonomy" id="6669"/>
    <lineage>
        <taxon>Eukaryota</taxon>
        <taxon>Metazoa</taxon>
        <taxon>Ecdysozoa</taxon>
        <taxon>Arthropoda</taxon>
        <taxon>Crustacea</taxon>
        <taxon>Branchiopoda</taxon>
        <taxon>Diplostraca</taxon>
        <taxon>Cladocera</taxon>
        <taxon>Anomopoda</taxon>
        <taxon>Daphniidae</taxon>
        <taxon>Daphnia</taxon>
    </lineage>
</organism>
<reference evidence="8 9" key="1">
    <citation type="journal article" date="2011" name="Science">
        <title>The ecoresponsive genome of Daphnia pulex.</title>
        <authorList>
            <person name="Colbourne J.K."/>
            <person name="Pfrender M.E."/>
            <person name="Gilbert D."/>
            <person name="Thomas W.K."/>
            <person name="Tucker A."/>
            <person name="Oakley T.H."/>
            <person name="Tokishita S."/>
            <person name="Aerts A."/>
            <person name="Arnold G.J."/>
            <person name="Basu M.K."/>
            <person name="Bauer D.J."/>
            <person name="Caceres C.E."/>
            <person name="Carmel L."/>
            <person name="Casola C."/>
            <person name="Choi J.H."/>
            <person name="Detter J.C."/>
            <person name="Dong Q."/>
            <person name="Dusheyko S."/>
            <person name="Eads B.D."/>
            <person name="Frohlich T."/>
            <person name="Geiler-Samerotte K.A."/>
            <person name="Gerlach D."/>
            <person name="Hatcher P."/>
            <person name="Jogdeo S."/>
            <person name="Krijgsveld J."/>
            <person name="Kriventseva E.V."/>
            <person name="Kultz D."/>
            <person name="Laforsch C."/>
            <person name="Lindquist E."/>
            <person name="Lopez J."/>
            <person name="Manak J.R."/>
            <person name="Muller J."/>
            <person name="Pangilinan J."/>
            <person name="Patwardhan R.P."/>
            <person name="Pitluck S."/>
            <person name="Pritham E.J."/>
            <person name="Rechtsteiner A."/>
            <person name="Rho M."/>
            <person name="Rogozin I.B."/>
            <person name="Sakarya O."/>
            <person name="Salamov A."/>
            <person name="Schaack S."/>
            <person name="Shapiro H."/>
            <person name="Shiga Y."/>
            <person name="Skalitzky C."/>
            <person name="Smith Z."/>
            <person name="Souvorov A."/>
            <person name="Sung W."/>
            <person name="Tang Z."/>
            <person name="Tsuchiya D."/>
            <person name="Tu H."/>
            <person name="Vos H."/>
            <person name="Wang M."/>
            <person name="Wolf Y.I."/>
            <person name="Yamagata H."/>
            <person name="Yamada T."/>
            <person name="Ye Y."/>
            <person name="Shaw J.R."/>
            <person name="Andrews J."/>
            <person name="Crease T.J."/>
            <person name="Tang H."/>
            <person name="Lucas S.M."/>
            <person name="Robertson H.M."/>
            <person name="Bork P."/>
            <person name="Koonin E.V."/>
            <person name="Zdobnov E.M."/>
            <person name="Grigoriev I.V."/>
            <person name="Lynch M."/>
            <person name="Boore J.L."/>
        </authorList>
    </citation>
    <scope>NUCLEOTIDE SEQUENCE [LARGE SCALE GENOMIC DNA]</scope>
</reference>
<evidence type="ECO:0000313" key="8">
    <source>
        <dbReference type="EMBL" id="EFX67239.1"/>
    </source>
</evidence>
<keyword evidence="3" id="KW-0649">Protein kinase inhibitor</keyword>
<keyword evidence="9" id="KW-1185">Reference proteome</keyword>
<keyword evidence="4" id="KW-0539">Nucleus</keyword>
<dbReference type="Gene3D" id="4.10.365.10">
    <property type="entry name" value="p27"/>
    <property type="match status" value="1"/>
</dbReference>
<dbReference type="GO" id="GO:0004861">
    <property type="term" value="F:cyclin-dependent protein serine/threonine kinase inhibitor activity"/>
    <property type="evidence" value="ECO:0007669"/>
    <property type="project" value="InterPro"/>
</dbReference>
<dbReference type="STRING" id="6669.E9HLZ8"/>
<evidence type="ECO:0000259" key="7">
    <source>
        <dbReference type="Pfam" id="PF02234"/>
    </source>
</evidence>
<dbReference type="GO" id="GO:0045930">
    <property type="term" value="P:negative regulation of mitotic cell cycle"/>
    <property type="evidence" value="ECO:0000318"/>
    <property type="project" value="GO_Central"/>
</dbReference>
<name>E9HLZ8_DAPPU</name>
<dbReference type="InterPro" id="IPR044898">
    <property type="entry name" value="CDI_dom_sf"/>
</dbReference>
<dbReference type="OrthoDB" id="9940972at2759"/>
<dbReference type="Pfam" id="PF02234">
    <property type="entry name" value="CDI"/>
    <property type="match status" value="1"/>
</dbReference>
<evidence type="ECO:0000256" key="3">
    <source>
        <dbReference type="ARBA" id="ARBA00023013"/>
    </source>
</evidence>
<feature type="domain" description="Cyclin-dependent kinase inhibitor" evidence="7">
    <location>
        <begin position="52"/>
        <end position="93"/>
    </location>
</feature>
<accession>E9HLZ8</accession>
<evidence type="ECO:0000256" key="4">
    <source>
        <dbReference type="ARBA" id="ARBA00023242"/>
    </source>
</evidence>
<comment type="similarity">
    <text evidence="2">Belongs to the CDI family.</text>
</comment>
<protein>
    <recommendedName>
        <fullName evidence="7">Cyclin-dependent kinase inhibitor domain-containing protein</fullName>
    </recommendedName>
</protein>
<proteinExistence type="inferred from homology"/>
<dbReference type="Proteomes" id="UP000000305">
    <property type="component" value="Unassembled WGS sequence"/>
</dbReference>